<dbReference type="Pfam" id="PF00644">
    <property type="entry name" value="PARP"/>
    <property type="match status" value="1"/>
</dbReference>
<reference evidence="3" key="1">
    <citation type="thesis" date="2020" institute="ProQuest LLC" country="789 East Eisenhower Parkway, Ann Arbor, MI, USA">
        <title>Comparative Genomics and Chromosome Evolution.</title>
        <authorList>
            <person name="Mudd A.B."/>
        </authorList>
    </citation>
    <scope>NUCLEOTIDE SEQUENCE</scope>
    <source>
        <strain evidence="3">237g6f4</strain>
        <tissue evidence="3">Blood</tissue>
    </source>
</reference>
<organism evidence="3 4">
    <name type="scientific">Engystomops pustulosus</name>
    <name type="common">Tungara frog</name>
    <name type="synonym">Physalaemus pustulosus</name>
    <dbReference type="NCBI Taxonomy" id="76066"/>
    <lineage>
        <taxon>Eukaryota</taxon>
        <taxon>Metazoa</taxon>
        <taxon>Chordata</taxon>
        <taxon>Craniata</taxon>
        <taxon>Vertebrata</taxon>
        <taxon>Euteleostomi</taxon>
        <taxon>Amphibia</taxon>
        <taxon>Batrachia</taxon>
        <taxon>Anura</taxon>
        <taxon>Neobatrachia</taxon>
        <taxon>Hyloidea</taxon>
        <taxon>Leptodactylidae</taxon>
        <taxon>Leiuperinae</taxon>
        <taxon>Engystomops</taxon>
    </lineage>
</organism>
<feature type="domain" description="PARP catalytic" evidence="2">
    <location>
        <begin position="10"/>
        <end position="85"/>
    </location>
</feature>
<dbReference type="GO" id="GO:0003950">
    <property type="term" value="F:NAD+ poly-ADP-ribosyltransferase activity"/>
    <property type="evidence" value="ECO:0007669"/>
    <property type="project" value="InterPro"/>
</dbReference>
<evidence type="ECO:0000313" key="4">
    <source>
        <dbReference type="Proteomes" id="UP000824782"/>
    </source>
</evidence>
<sequence>MERKYPGRRHYTMYHGTTVNAAYSIIKEGFRVSEDGMLGRGVYVSRDIQKALKYPINTMGPRVVLKLNVRVGKVKRIDSQDHPMQLTWHENGYASAWVPPGCGMVLSGQEEDCIYDPDRISVIDVVSGPQEHVDALKSLIGINQE</sequence>
<evidence type="ECO:0000256" key="1">
    <source>
        <dbReference type="ARBA" id="ARBA00024347"/>
    </source>
</evidence>
<dbReference type="EMBL" id="WNYA01000006">
    <property type="protein sequence ID" value="KAG8569280.1"/>
    <property type="molecule type" value="Genomic_DNA"/>
</dbReference>
<dbReference type="AlphaFoldDB" id="A0AAV7B9P5"/>
<dbReference type="PANTHER" id="PTHR36542">
    <property type="entry name" value="GIG2-LIKE PROTEIN DRED-RELATED"/>
    <property type="match status" value="1"/>
</dbReference>
<comment type="caution">
    <text evidence="3">The sequence shown here is derived from an EMBL/GenBank/DDBJ whole genome shotgun (WGS) entry which is preliminary data.</text>
</comment>
<dbReference type="SUPFAM" id="SSF56399">
    <property type="entry name" value="ADP-ribosylation"/>
    <property type="match status" value="1"/>
</dbReference>
<gene>
    <name evidence="3" type="ORF">GDO81_014338</name>
</gene>
<accession>A0AAV7B9P5</accession>
<name>A0AAV7B9P5_ENGPU</name>
<comment type="similarity">
    <text evidence="1">Belongs to the ARTD/PARP family.</text>
</comment>
<evidence type="ECO:0000313" key="3">
    <source>
        <dbReference type="EMBL" id="KAG8569280.1"/>
    </source>
</evidence>
<evidence type="ECO:0000259" key="2">
    <source>
        <dbReference type="Pfam" id="PF00644"/>
    </source>
</evidence>
<dbReference type="GO" id="GO:0005737">
    <property type="term" value="C:cytoplasm"/>
    <property type="evidence" value="ECO:0007669"/>
    <property type="project" value="TreeGrafter"/>
</dbReference>
<proteinExistence type="inferred from homology"/>
<dbReference type="Gene3D" id="3.90.175.10">
    <property type="entry name" value="Diphtheria Toxin, domain 1"/>
    <property type="match status" value="1"/>
</dbReference>
<dbReference type="InterPro" id="IPR012317">
    <property type="entry name" value="Poly(ADP-ribose)pol_cat_dom"/>
</dbReference>
<dbReference type="Proteomes" id="UP000824782">
    <property type="component" value="Unassembled WGS sequence"/>
</dbReference>
<protein>
    <recommendedName>
        <fullName evidence="2">PARP catalytic domain-containing protein</fullName>
    </recommendedName>
</protein>
<keyword evidence="4" id="KW-1185">Reference proteome</keyword>